<dbReference type="OrthoDB" id="9805666at2"/>
<dbReference type="NCBIfam" id="TIGR00587">
    <property type="entry name" value="nfo"/>
    <property type="match status" value="1"/>
</dbReference>
<evidence type="ECO:0000256" key="1">
    <source>
        <dbReference type="ARBA" id="ARBA00005340"/>
    </source>
</evidence>
<feature type="binding site" evidence="9">
    <location>
        <position position="182"/>
    </location>
    <ligand>
        <name>Zn(2+)</name>
        <dbReference type="ChEBI" id="CHEBI:29105"/>
        <label>3</label>
    </ligand>
</feature>
<comment type="function">
    <text evidence="9">Endonuclease IV plays a role in DNA repair. It cleaves phosphodiester bonds at apurinic or apyrimidinic (AP) sites, generating a 3'-hydroxyl group and a 5'-terminal sugar phosphate.</text>
</comment>
<dbReference type="KEGG" id="bak:BAKON_136"/>
<evidence type="ECO:0000259" key="10">
    <source>
        <dbReference type="Pfam" id="PF01261"/>
    </source>
</evidence>
<feature type="binding site" evidence="9">
    <location>
        <position position="231"/>
    </location>
    <ligand>
        <name>Zn(2+)</name>
        <dbReference type="ChEBI" id="CHEBI:29105"/>
        <label>3</label>
    </ligand>
</feature>
<dbReference type="EC" id="3.1.21.2" evidence="9"/>
<evidence type="ECO:0000256" key="5">
    <source>
        <dbReference type="ARBA" id="ARBA00022763"/>
    </source>
</evidence>
<feature type="binding site" evidence="9">
    <location>
        <position position="109"/>
    </location>
    <ligand>
        <name>Zn(2+)</name>
        <dbReference type="ChEBI" id="CHEBI:29105"/>
        <label>1</label>
    </ligand>
</feature>
<evidence type="ECO:0000256" key="6">
    <source>
        <dbReference type="ARBA" id="ARBA00022801"/>
    </source>
</evidence>
<keyword evidence="5 9" id="KW-0227">DNA damage</keyword>
<dbReference type="PANTHER" id="PTHR21445:SF0">
    <property type="entry name" value="APURINIC-APYRIMIDINIC ENDONUCLEASE"/>
    <property type="match status" value="1"/>
</dbReference>
<dbReference type="GO" id="GO:0006284">
    <property type="term" value="P:base-excision repair"/>
    <property type="evidence" value="ECO:0007669"/>
    <property type="project" value="TreeGrafter"/>
</dbReference>
<feature type="binding site" evidence="9">
    <location>
        <position position="261"/>
    </location>
    <ligand>
        <name>Zn(2+)</name>
        <dbReference type="ChEBI" id="CHEBI:29105"/>
        <label>2</label>
    </ligand>
</feature>
<keyword evidence="2 9" id="KW-0540">Nuclease</keyword>
<name>G2LMK9_9GAMM</name>
<keyword evidence="3 9" id="KW-0479">Metal-binding</keyword>
<dbReference type="InterPro" id="IPR018246">
    <property type="entry name" value="AP_endonuc_F2_Zn_BS"/>
</dbReference>
<dbReference type="Gene3D" id="3.20.20.150">
    <property type="entry name" value="Divalent-metal-dependent TIM barrel enzymes"/>
    <property type="match status" value="1"/>
</dbReference>
<feature type="binding site" evidence="9">
    <location>
        <position position="216"/>
    </location>
    <ligand>
        <name>Zn(2+)</name>
        <dbReference type="ChEBI" id="CHEBI:29105"/>
        <label>2</label>
    </ligand>
</feature>
<dbReference type="GO" id="GO:0003677">
    <property type="term" value="F:DNA binding"/>
    <property type="evidence" value="ECO:0007669"/>
    <property type="project" value="InterPro"/>
</dbReference>
<reference evidence="11 12" key="1">
    <citation type="journal article" date="2011" name="PLoS Genet.">
        <title>Sequence conservation and functional constraint on intergenic spacers in reduced genomes of the obligate symbiont buchnera.</title>
        <authorList>
            <person name="Degnan P.H."/>
            <person name="Ochman H."/>
            <person name="Moran N.A."/>
        </authorList>
    </citation>
    <scope>NUCLEOTIDE SEQUENCE [LARGE SCALE GENOMIC DNA]</scope>
    <source>
        <strain evidence="11 12">Ak</strain>
    </source>
</reference>
<gene>
    <name evidence="9 11" type="primary">nfo</name>
    <name evidence="11" type="ORF">BAKON_136</name>
</gene>
<dbReference type="PROSITE" id="PS00729">
    <property type="entry name" value="AP_NUCLEASE_F2_1"/>
    <property type="match status" value="1"/>
</dbReference>
<feature type="binding site" evidence="9">
    <location>
        <position position="69"/>
    </location>
    <ligand>
        <name>Zn(2+)</name>
        <dbReference type="ChEBI" id="CHEBI:29105"/>
        <label>1</label>
    </ligand>
</feature>
<dbReference type="HAMAP" id="MF_00152">
    <property type="entry name" value="Nfo"/>
    <property type="match status" value="1"/>
</dbReference>
<dbReference type="SMART" id="SM00518">
    <property type="entry name" value="AP2Ec"/>
    <property type="match status" value="1"/>
</dbReference>
<keyword evidence="7 9" id="KW-0862">Zinc</keyword>
<dbReference type="PANTHER" id="PTHR21445">
    <property type="entry name" value="ENDONUCLEASE IV ENDODEOXYRIBONUCLEASE IV"/>
    <property type="match status" value="1"/>
</dbReference>
<dbReference type="GO" id="GO:0008270">
    <property type="term" value="F:zinc ion binding"/>
    <property type="evidence" value="ECO:0007669"/>
    <property type="project" value="UniProtKB-UniRule"/>
</dbReference>
<proteinExistence type="inferred from homology"/>
<dbReference type="CDD" id="cd00019">
    <property type="entry name" value="AP2Ec"/>
    <property type="match status" value="1"/>
</dbReference>
<dbReference type="EMBL" id="CP002645">
    <property type="protein sequence ID" value="AEO08497.1"/>
    <property type="molecule type" value="Genomic_DNA"/>
</dbReference>
<dbReference type="AlphaFoldDB" id="G2LMK9"/>
<dbReference type="GO" id="GO:0003906">
    <property type="term" value="F:DNA-(apurinic or apyrimidinic site) endonuclease activity"/>
    <property type="evidence" value="ECO:0007669"/>
    <property type="project" value="TreeGrafter"/>
</dbReference>
<dbReference type="PROSITE" id="PS00730">
    <property type="entry name" value="AP_NUCLEASE_F2_2"/>
    <property type="match status" value="1"/>
</dbReference>
<dbReference type="FunFam" id="3.20.20.150:FF:000001">
    <property type="entry name" value="Probable endonuclease 4"/>
    <property type="match status" value="1"/>
</dbReference>
<dbReference type="eggNOG" id="COG0648">
    <property type="taxonomic scope" value="Bacteria"/>
</dbReference>
<dbReference type="Proteomes" id="UP000001269">
    <property type="component" value="Chromosome"/>
</dbReference>
<dbReference type="InterPro" id="IPR013022">
    <property type="entry name" value="Xyl_isomerase-like_TIM-brl"/>
</dbReference>
<dbReference type="GO" id="GO:0008081">
    <property type="term" value="F:phosphoric diester hydrolase activity"/>
    <property type="evidence" value="ECO:0007669"/>
    <property type="project" value="TreeGrafter"/>
</dbReference>
<dbReference type="SUPFAM" id="SSF51658">
    <property type="entry name" value="Xylose isomerase-like"/>
    <property type="match status" value="1"/>
</dbReference>
<feature type="domain" description="Xylose isomerase-like TIM barrel" evidence="10">
    <location>
        <begin position="20"/>
        <end position="277"/>
    </location>
</feature>
<evidence type="ECO:0000313" key="12">
    <source>
        <dbReference type="Proteomes" id="UP000001269"/>
    </source>
</evidence>
<evidence type="ECO:0000256" key="9">
    <source>
        <dbReference type="HAMAP-Rule" id="MF_00152"/>
    </source>
</evidence>
<evidence type="ECO:0000313" key="11">
    <source>
        <dbReference type="EMBL" id="AEO08497.1"/>
    </source>
</evidence>
<sequence>MNYIGAHISSSGGLEKIILRAVQIKATAFSFFTKNQRQWFSPPLVQKTIDCFKDLCIKHAFTPQQILPHSSYLINLGHPIDELLEKSRTSFIDEMIRCNQLGLILLNFHPGSHLNKITEGSCLLRIAKSINIALEKTKNVIAVIENTAGQGTNVGYCFEHLSQIIENVHDKSRVGVCIDTCHLFASGYDLRTEQDCKNTFEKFNNLIGLKYLRGIHLNDSKRKLNSRIDRHESLGLGEIGKLAFRWIIRNKNFYNIPIILETVNPKIWKEEIHWLRSQKKYNQKIFLY</sequence>
<dbReference type="PROSITE" id="PS51432">
    <property type="entry name" value="AP_NUCLEASE_F2_4"/>
    <property type="match status" value="1"/>
</dbReference>
<evidence type="ECO:0000256" key="7">
    <source>
        <dbReference type="ARBA" id="ARBA00022833"/>
    </source>
</evidence>
<dbReference type="RefSeq" id="WP_014499297.1">
    <property type="nucleotide sequence ID" value="NC_017256.1"/>
</dbReference>
<keyword evidence="8 9" id="KW-0234">DNA repair</keyword>
<comment type="catalytic activity">
    <reaction evidence="9">
        <text>Endonucleolytic cleavage to 5'-phosphooligonucleotide end-products.</text>
        <dbReference type="EC" id="3.1.21.2"/>
    </reaction>
</comment>
<dbReference type="GO" id="GO:0008833">
    <property type="term" value="F:deoxyribonuclease IV (phage-T4-induced) activity"/>
    <property type="evidence" value="ECO:0007669"/>
    <property type="project" value="UniProtKB-UniRule"/>
</dbReference>
<dbReference type="NCBIfam" id="NF002199">
    <property type="entry name" value="PRK01060.1-4"/>
    <property type="match status" value="1"/>
</dbReference>
<dbReference type="InterPro" id="IPR001719">
    <property type="entry name" value="AP_endonuc_2"/>
</dbReference>
<dbReference type="Pfam" id="PF01261">
    <property type="entry name" value="AP_endonuc_2"/>
    <property type="match status" value="1"/>
</dbReference>
<evidence type="ECO:0000256" key="3">
    <source>
        <dbReference type="ARBA" id="ARBA00022723"/>
    </source>
</evidence>
<comment type="similarity">
    <text evidence="1 9">Belongs to the AP endonuclease 2 family.</text>
</comment>
<evidence type="ECO:0000256" key="2">
    <source>
        <dbReference type="ARBA" id="ARBA00022722"/>
    </source>
</evidence>
<evidence type="ECO:0000256" key="8">
    <source>
        <dbReference type="ARBA" id="ARBA00023204"/>
    </source>
</evidence>
<organism evidence="11 12">
    <name type="scientific">Buchnera aphidicola str. Ak</name>
    <name type="common">Acyrthosiphon kondoi</name>
    <dbReference type="NCBI Taxonomy" id="1005090"/>
    <lineage>
        <taxon>Bacteria</taxon>
        <taxon>Pseudomonadati</taxon>
        <taxon>Pseudomonadota</taxon>
        <taxon>Gammaproteobacteria</taxon>
        <taxon>Enterobacterales</taxon>
        <taxon>Erwiniaceae</taxon>
        <taxon>Buchnera</taxon>
    </lineage>
</organism>
<dbReference type="InterPro" id="IPR036237">
    <property type="entry name" value="Xyl_isomerase-like_sf"/>
</dbReference>
<dbReference type="HOGENOM" id="CLU_025885_0_4_6"/>
<dbReference type="PROSITE" id="PS00731">
    <property type="entry name" value="AP_NUCLEASE_F2_3"/>
    <property type="match status" value="1"/>
</dbReference>
<feature type="binding site" evidence="9">
    <location>
        <position position="179"/>
    </location>
    <ligand>
        <name>Zn(2+)</name>
        <dbReference type="ChEBI" id="CHEBI:29105"/>
        <label>2</label>
    </ligand>
</feature>
<feature type="binding site" evidence="9">
    <location>
        <position position="145"/>
    </location>
    <ligand>
        <name>Zn(2+)</name>
        <dbReference type="ChEBI" id="CHEBI:29105"/>
        <label>2</label>
    </ligand>
</feature>
<feature type="binding site" evidence="9">
    <location>
        <position position="145"/>
    </location>
    <ligand>
        <name>Zn(2+)</name>
        <dbReference type="ChEBI" id="CHEBI:29105"/>
        <label>1</label>
    </ligand>
</feature>
<feature type="binding site" evidence="9">
    <location>
        <position position="229"/>
    </location>
    <ligand>
        <name>Zn(2+)</name>
        <dbReference type="ChEBI" id="CHEBI:29105"/>
        <label>3</label>
    </ligand>
</feature>
<dbReference type="PATRIC" id="fig|1005090.4.peg.130"/>
<keyword evidence="4 9" id="KW-0255">Endonuclease</keyword>
<comment type="cofactor">
    <cofactor evidence="9">
        <name>Zn(2+)</name>
        <dbReference type="ChEBI" id="CHEBI:29105"/>
    </cofactor>
    <text evidence="9">Binds 3 Zn(2+) ions.</text>
</comment>
<evidence type="ECO:0000256" key="4">
    <source>
        <dbReference type="ARBA" id="ARBA00022759"/>
    </source>
</evidence>
<accession>G2LMK9</accession>
<protein>
    <recommendedName>
        <fullName evidence="9">Probable endonuclease 4</fullName>
        <ecNumber evidence="9">3.1.21.2</ecNumber>
    </recommendedName>
    <alternativeName>
        <fullName evidence="9">Endodeoxyribonuclease IV</fullName>
    </alternativeName>
    <alternativeName>
        <fullName evidence="9">Endonuclease IV</fullName>
    </alternativeName>
</protein>
<dbReference type="STRING" id="1005090.BAKON_136"/>
<keyword evidence="6 9" id="KW-0378">Hydrolase</keyword>